<keyword evidence="1" id="KW-0812">Transmembrane</keyword>
<reference evidence="2" key="1">
    <citation type="journal article" date="2015" name="Genom Data">
        <title>Genome sequences of six Phytophthora species associated with forests in New Zealand.</title>
        <authorList>
            <person name="Studholme D.J."/>
            <person name="McDougal R.L."/>
            <person name="Sambles C."/>
            <person name="Hansen E."/>
            <person name="Hardy G."/>
            <person name="Grant M."/>
            <person name="Ganley R.J."/>
            <person name="Williams N.M."/>
        </authorList>
    </citation>
    <scope>NUCLEOTIDE SEQUENCE</scope>
    <source>
        <strain evidence="2">NZFS 2646</strain>
        <strain evidence="3">NZFS 3630</strain>
    </source>
</reference>
<feature type="transmembrane region" description="Helical" evidence="1">
    <location>
        <begin position="47"/>
        <end position="70"/>
    </location>
</feature>
<evidence type="ECO:0000313" key="5">
    <source>
        <dbReference type="EMBL" id="RLN79692.1"/>
    </source>
</evidence>
<evidence type="ECO:0000313" key="6">
    <source>
        <dbReference type="Proteomes" id="UP000285624"/>
    </source>
</evidence>
<dbReference type="Proteomes" id="UP000285883">
    <property type="component" value="Unassembled WGS sequence"/>
</dbReference>
<sequence length="519" mass="57823">MDLESDVIQDAAFCTCMGVLVSPPVNLSAQQRDGIRARQSNVTLGSLLAFLAVFGRVVVAPLMLAIVFGLTSYLAPAKMFIGPDESYFAFSFKDAVMVGGCTGCQIGCLKTILQLSFFENETLMSKPLFENLFTMSEWNYFGLSSEAIALAEKMESDGTVCIGGVDEWGSPLTTFKGTPQMVVEVVKVLNLSVVPQAFLEATHAVKNAKCPTDWVLEAHLRLFKFPAAKASTDFSAVSVADFTIFPERTECRPNISNNNLVESRLALATGGIDLLVVVPDILKLFPYDFTNNLPHQPRTILASGVPGGVLQPLLHAYYGGCRVREVNSIGVYIENTCTIDKHWVNYGLMVQAPDNLPVCSTGDVCVHNYYNSLWEFVTEVDSSAEDRLAMALNIFRSRLYLVMFHKRSALLTQIWAYRLFTDCDDIAYIKAHNGVQCSTVEVVLLTGYLFYGEHVYRAQDVVLLLLTRLLPRKFTRTFNVLFVRWHLNKRTGCVSYPQSCTWYHASEDAFRLMEARPIT</sequence>
<dbReference type="EMBL" id="JPWV03000137">
    <property type="protein sequence ID" value="KAG2523520.1"/>
    <property type="molecule type" value="Genomic_DNA"/>
</dbReference>
<evidence type="ECO:0000313" key="2">
    <source>
        <dbReference type="EMBL" id="KAG2523520.1"/>
    </source>
</evidence>
<evidence type="ECO:0000313" key="3">
    <source>
        <dbReference type="EMBL" id="KAG2525369.1"/>
    </source>
</evidence>
<proteinExistence type="predicted"/>
<protein>
    <submittedName>
        <fullName evidence="5">Uncharacterized protein</fullName>
    </submittedName>
</protein>
<comment type="caution">
    <text evidence="5">The sequence shown here is derived from an EMBL/GenBank/DDBJ whole genome shotgun (WGS) entry which is preliminary data.</text>
</comment>
<keyword evidence="1" id="KW-1133">Transmembrane helix</keyword>
<evidence type="ECO:0000256" key="1">
    <source>
        <dbReference type="SAM" id="Phobius"/>
    </source>
</evidence>
<dbReference type="EMBL" id="MBDN02000136">
    <property type="protein sequence ID" value="RLN79692.1"/>
    <property type="molecule type" value="Genomic_DNA"/>
</dbReference>
<evidence type="ECO:0000313" key="7">
    <source>
        <dbReference type="Proteomes" id="UP000285883"/>
    </source>
</evidence>
<accession>A0A3R7JZ67</accession>
<dbReference type="Proteomes" id="UP000285624">
    <property type="component" value="Unassembled WGS sequence"/>
</dbReference>
<dbReference type="EMBL" id="MAYM02001244">
    <property type="protein sequence ID" value="RLN21437.1"/>
    <property type="molecule type" value="Genomic_DNA"/>
</dbReference>
<gene>
    <name evidence="4" type="ORF">BBI17_005179</name>
    <name evidence="5" type="ORF">BBO99_00005092</name>
    <name evidence="2" type="ORF">JM16_004801</name>
    <name evidence="3" type="ORF">JM18_004414</name>
</gene>
<dbReference type="AlphaFoldDB" id="A0A3R7JZ67"/>
<name>A0A3R7JZ67_9STRA</name>
<keyword evidence="6" id="KW-1185">Reference proteome</keyword>
<organism evidence="5 6">
    <name type="scientific">Phytophthora kernoviae</name>
    <dbReference type="NCBI Taxonomy" id="325452"/>
    <lineage>
        <taxon>Eukaryota</taxon>
        <taxon>Sar</taxon>
        <taxon>Stramenopiles</taxon>
        <taxon>Oomycota</taxon>
        <taxon>Peronosporomycetes</taxon>
        <taxon>Peronosporales</taxon>
        <taxon>Peronosporaceae</taxon>
        <taxon>Phytophthora</taxon>
    </lineage>
</organism>
<dbReference type="Proteomes" id="UP000792063">
    <property type="component" value="Unassembled WGS sequence"/>
</dbReference>
<evidence type="ECO:0000313" key="4">
    <source>
        <dbReference type="EMBL" id="RLN21437.1"/>
    </source>
</evidence>
<reference evidence="2" key="3">
    <citation type="submission" date="2020-06" db="EMBL/GenBank/DDBJ databases">
        <authorList>
            <person name="Studholme D.J."/>
        </authorList>
    </citation>
    <scope>NUCLEOTIDE SEQUENCE</scope>
    <source>
        <strain evidence="2">NZFS 2646</strain>
        <strain evidence="3">NZFS 3630</strain>
    </source>
</reference>
<dbReference type="EMBL" id="JPWU03000127">
    <property type="protein sequence ID" value="KAG2525369.1"/>
    <property type="molecule type" value="Genomic_DNA"/>
</dbReference>
<reference evidence="6 7" key="2">
    <citation type="submission" date="2018-07" db="EMBL/GenBank/DDBJ databases">
        <title>Genome sequencing of oomycete isolates from Chile give support for New Zealand origin for Phytophthora kernoviae and make available the first Nothophytophthora sp. genome.</title>
        <authorList>
            <person name="Studholme D.J."/>
            <person name="Sanfuentes E."/>
            <person name="Panda P."/>
            <person name="Hill R."/>
            <person name="Sambles C."/>
            <person name="Grant M."/>
            <person name="Williams N.M."/>
            <person name="Mcdougal R.L."/>
        </authorList>
    </citation>
    <scope>NUCLEOTIDE SEQUENCE [LARGE SCALE GENOMIC DNA]</scope>
    <source>
        <strain evidence="4">Chile2</strain>
        <strain evidence="5">Chile4</strain>
    </source>
</reference>
<dbReference type="Proteomes" id="UP000785171">
    <property type="component" value="Unassembled WGS sequence"/>
</dbReference>
<keyword evidence="1" id="KW-0472">Membrane</keyword>